<dbReference type="Pfam" id="PF01300">
    <property type="entry name" value="Sua5_yciO_yrdC"/>
    <property type="match status" value="1"/>
</dbReference>
<dbReference type="FunFam" id="3.30.420.40:FF:000124">
    <property type="entry name" value="Carbamoyltransferase HypF"/>
    <property type="match status" value="1"/>
</dbReference>
<evidence type="ECO:0000256" key="4">
    <source>
        <dbReference type="ARBA" id="ARBA00022598"/>
    </source>
</evidence>
<dbReference type="AlphaFoldDB" id="A0A7Y2L6G5"/>
<evidence type="ECO:0000259" key="13">
    <source>
        <dbReference type="PROSITE" id="PS51163"/>
    </source>
</evidence>
<keyword evidence="11" id="KW-0378">Hydrolase</keyword>
<dbReference type="GO" id="GO:0016743">
    <property type="term" value="F:carboxyl- or carbamoyltransferase activity"/>
    <property type="evidence" value="ECO:0007669"/>
    <property type="project" value="UniProtKB-UniRule"/>
</dbReference>
<evidence type="ECO:0000313" key="14">
    <source>
        <dbReference type="EMBL" id="NNG66545.1"/>
    </source>
</evidence>
<dbReference type="GO" id="GO:0003725">
    <property type="term" value="F:double-stranded RNA binding"/>
    <property type="evidence" value="ECO:0007669"/>
    <property type="project" value="InterPro"/>
</dbReference>
<feature type="active site" evidence="11">
    <location>
        <position position="26"/>
    </location>
</feature>
<evidence type="ECO:0000256" key="11">
    <source>
        <dbReference type="PROSITE-ProRule" id="PRU00520"/>
    </source>
</evidence>
<dbReference type="InterPro" id="IPR017945">
    <property type="entry name" value="DHBP_synth_RibB-like_a/b_dom"/>
</dbReference>
<dbReference type="PANTHER" id="PTHR42959">
    <property type="entry name" value="CARBAMOYLTRANSFERASE"/>
    <property type="match status" value="1"/>
</dbReference>
<dbReference type="NCBIfam" id="TIGR00143">
    <property type="entry name" value="hypF"/>
    <property type="match status" value="1"/>
</dbReference>
<name>A0A7Y2L6G5_9THEO</name>
<evidence type="ECO:0000313" key="15">
    <source>
        <dbReference type="Proteomes" id="UP000529861"/>
    </source>
</evidence>
<dbReference type="Gene3D" id="3.30.110.120">
    <property type="match status" value="1"/>
</dbReference>
<comment type="catalytic activity">
    <reaction evidence="8 11">
        <text>an acyl phosphate + H2O = a carboxylate + phosphate + H(+)</text>
        <dbReference type="Rhea" id="RHEA:14965"/>
        <dbReference type="ChEBI" id="CHEBI:15377"/>
        <dbReference type="ChEBI" id="CHEBI:15378"/>
        <dbReference type="ChEBI" id="CHEBI:29067"/>
        <dbReference type="ChEBI" id="CHEBI:43474"/>
        <dbReference type="ChEBI" id="CHEBI:59918"/>
        <dbReference type="EC" id="3.6.1.7"/>
    </reaction>
</comment>
<organism evidence="14 15">
    <name type="scientific">Caldanaerobacter subterraneus</name>
    <dbReference type="NCBI Taxonomy" id="911092"/>
    <lineage>
        <taxon>Bacteria</taxon>
        <taxon>Bacillati</taxon>
        <taxon>Bacillota</taxon>
        <taxon>Clostridia</taxon>
        <taxon>Thermoanaerobacterales</taxon>
        <taxon>Thermoanaerobacteraceae</taxon>
        <taxon>Caldanaerobacter</taxon>
    </lineage>
</organism>
<keyword evidence="14" id="KW-0808">Transferase</keyword>
<feature type="domain" description="YrdC-like" evidence="13">
    <location>
        <begin position="202"/>
        <end position="386"/>
    </location>
</feature>
<dbReference type="GO" id="GO:0003998">
    <property type="term" value="F:acylphosphatase activity"/>
    <property type="evidence" value="ECO:0007669"/>
    <property type="project" value="UniProtKB-EC"/>
</dbReference>
<dbReference type="Gene3D" id="3.30.420.360">
    <property type="match status" value="1"/>
</dbReference>
<dbReference type="InterPro" id="IPR041440">
    <property type="entry name" value="HypF_C"/>
</dbReference>
<dbReference type="Pfam" id="PF22521">
    <property type="entry name" value="HypF_C_2"/>
    <property type="match status" value="1"/>
</dbReference>
<dbReference type="InterPro" id="IPR036046">
    <property type="entry name" value="Acylphosphatase-like_dom_sf"/>
</dbReference>
<dbReference type="PROSITE" id="PS51160">
    <property type="entry name" value="ACYLPHOSPHATASE_3"/>
    <property type="match status" value="1"/>
</dbReference>
<keyword evidence="4" id="KW-0436">Ligase</keyword>
<keyword evidence="5" id="KW-0479">Metal-binding</keyword>
<dbReference type="Gene3D" id="3.90.870.50">
    <property type="match status" value="1"/>
</dbReference>
<dbReference type="EMBL" id="JABEQB010000010">
    <property type="protein sequence ID" value="NNG66545.1"/>
    <property type="molecule type" value="Genomic_DNA"/>
</dbReference>
<dbReference type="Gene3D" id="3.30.420.40">
    <property type="match status" value="1"/>
</dbReference>
<protein>
    <recommendedName>
        <fullName evidence="10">Carbamoyltransferase</fullName>
        <ecNumber evidence="10">6.2.-.-</ecNumber>
    </recommendedName>
</protein>
<dbReference type="UniPathway" id="UPA00335"/>
<evidence type="ECO:0000256" key="3">
    <source>
        <dbReference type="ARBA" id="ARBA00008097"/>
    </source>
</evidence>
<dbReference type="GO" id="GO:0051604">
    <property type="term" value="P:protein maturation"/>
    <property type="evidence" value="ECO:0007669"/>
    <property type="project" value="TreeGrafter"/>
</dbReference>
<dbReference type="InterPro" id="IPR011125">
    <property type="entry name" value="Znf_HypF"/>
</dbReference>
<reference evidence="14 15" key="1">
    <citation type="submission" date="2020-04" db="EMBL/GenBank/DDBJ databases">
        <title>Draft genome sequence of Caldanaerobacter sunterraneus. strain 1523vc isolated from Griffin hot spring, Kamchatka, Russia.</title>
        <authorList>
            <person name="Toshchakov S.V."/>
            <person name="Podosokorskaya O.A."/>
            <person name="Kublanov I.V."/>
            <person name="Korzhenkov A."/>
            <person name="Patrushev M.V."/>
        </authorList>
    </citation>
    <scope>NUCLEOTIDE SEQUENCE [LARGE SCALE GENOMIC DNA]</scope>
    <source>
        <strain evidence="14 15">1523vc</strain>
    </source>
</reference>
<comment type="similarity">
    <text evidence="2">Belongs to the acylphosphatase family.</text>
</comment>
<dbReference type="PROSITE" id="PS51163">
    <property type="entry name" value="YRDC"/>
    <property type="match status" value="1"/>
</dbReference>
<gene>
    <name evidence="14" type="primary">hypF</name>
    <name evidence="14" type="ORF">HKI81_04730</name>
</gene>
<dbReference type="InterPro" id="IPR017968">
    <property type="entry name" value="Acylphosphatase_CS"/>
</dbReference>
<evidence type="ECO:0000256" key="1">
    <source>
        <dbReference type="ARBA" id="ARBA00004711"/>
    </source>
</evidence>
<evidence type="ECO:0000256" key="6">
    <source>
        <dbReference type="ARBA" id="ARBA00022771"/>
    </source>
</evidence>
<dbReference type="PROSITE" id="PS00150">
    <property type="entry name" value="ACYLPHOSPHATASE_1"/>
    <property type="match status" value="1"/>
</dbReference>
<dbReference type="Proteomes" id="UP000529861">
    <property type="component" value="Unassembled WGS sequence"/>
</dbReference>
<dbReference type="EC" id="6.2.-.-" evidence="10"/>
<sequence>MVRGRVPQIQARQINIFGIVQGVGFRPFVFNIAQKYNLKGIVYNNSSGLYIEVEGEEKDIEAFIREIKENPPSLSVIDEIQVGEIEVKEYKDFKIVESKEDGGFVPVSPDMGVCEDCLRELKDPKDRRYRYPFINCTNCGPRFSIIEDIPYDRAKTSMKVFPMCEKCSREYHDPHDRRFHAQPVACFDCGPSLSFVGEECFDDEIKCVAKALKEGKIVAIKGIGGFHLAVNALDDEAVATLRRRKKRYGKPFAVMMRDVEEVKKYCIVSPEEEKLLLSQRRPIVLLKKKGEKLAKGIADDLDTLGVMLPYAPIHYLLMEEIDFPIVMTSGNVSEEPICKDNEEALEKLKDIADVFLLNNRDIVNRIDDSVTSFNAGAERIIRRARGYAPQPILLKKEVKASILAVGGFYKNTFCMTKGHYAFISHHIGDLDNEKAFNYYIEQIERYKKLFRVDPEVVAHDMHKGYLSTQYAKSLDLPKIEVQHHHAHIASCMAEHNLDEKVIGIAYDGTGYGTDGNVWGAEVLVCDLKSFERIAHLKYKPLPGNELAIKKIYRTALGFIFDNISFYKNFVEEVDSRELDIILKQIDRKINTAYVSSMGRFFDAVAALIGVRKEVLFEGQAAMELESLMAESEEYYEYEILKEDGYVIDPELILRQIYEDYMKGFEKSYISAKFHNTVVNFTYDLANLIRKETGINKVVLSGGSFQNRYLLKKLIEKLSLSGFEVYSNSKVPCNDGGISLGQAVIANKILEG</sequence>
<evidence type="ECO:0000256" key="9">
    <source>
        <dbReference type="ARBA" id="ARBA00048220"/>
    </source>
</evidence>
<dbReference type="PIRSF" id="PIRSF006256">
    <property type="entry name" value="CMPcnvr_hdrg_mat"/>
    <property type="match status" value="1"/>
</dbReference>
<evidence type="ECO:0000256" key="2">
    <source>
        <dbReference type="ARBA" id="ARBA00005614"/>
    </source>
</evidence>
<dbReference type="InterPro" id="IPR006070">
    <property type="entry name" value="Sua5-like_dom"/>
</dbReference>
<dbReference type="FunFam" id="3.30.420.360:FF:000001">
    <property type="entry name" value="Carbamoyltransferase HypF"/>
    <property type="match status" value="1"/>
</dbReference>
<dbReference type="RefSeq" id="WP_170270705.1">
    <property type="nucleotide sequence ID" value="NZ_JABEQB010000010.1"/>
</dbReference>
<dbReference type="Pfam" id="PF17788">
    <property type="entry name" value="HypF_C"/>
    <property type="match status" value="1"/>
</dbReference>
<dbReference type="FunFam" id="3.30.110.120:FF:000001">
    <property type="entry name" value="Carbamoyltransferase HypF"/>
    <property type="match status" value="1"/>
</dbReference>
<evidence type="ECO:0000256" key="10">
    <source>
        <dbReference type="PIRNR" id="PIRNR006256"/>
    </source>
</evidence>
<keyword evidence="7" id="KW-0862">Zinc</keyword>
<dbReference type="InterPro" id="IPR004421">
    <property type="entry name" value="Carbamoyltransferase_HypF"/>
</dbReference>
<dbReference type="InterPro" id="IPR051060">
    <property type="entry name" value="Carbamoyltrans_HypF-like"/>
</dbReference>
<dbReference type="Pfam" id="PF07503">
    <property type="entry name" value="zf-HYPF"/>
    <property type="match status" value="2"/>
</dbReference>
<comment type="caution">
    <text evidence="14">The sequence shown here is derived from an EMBL/GenBank/DDBJ whole genome shotgun (WGS) entry which is preliminary data.</text>
</comment>
<evidence type="ECO:0000256" key="7">
    <source>
        <dbReference type="ARBA" id="ARBA00022833"/>
    </source>
</evidence>
<dbReference type="PANTHER" id="PTHR42959:SF1">
    <property type="entry name" value="CARBAMOYLTRANSFERASE HYPF"/>
    <property type="match status" value="1"/>
</dbReference>
<dbReference type="SUPFAM" id="SSF53067">
    <property type="entry name" value="Actin-like ATPase domain"/>
    <property type="match status" value="1"/>
</dbReference>
<accession>A0A7Y2L6G5</accession>
<comment type="similarity">
    <text evidence="3 10">Belongs to the carbamoyltransferase HypF family.</text>
</comment>
<dbReference type="GO" id="GO:0008270">
    <property type="term" value="F:zinc ion binding"/>
    <property type="evidence" value="ECO:0007669"/>
    <property type="project" value="UniProtKB-KW"/>
</dbReference>
<feature type="domain" description="Acylphosphatase-like" evidence="12">
    <location>
        <begin position="11"/>
        <end position="97"/>
    </location>
</feature>
<proteinExistence type="inferred from homology"/>
<evidence type="ECO:0000259" key="12">
    <source>
        <dbReference type="PROSITE" id="PS51160"/>
    </source>
</evidence>
<evidence type="ECO:0000256" key="8">
    <source>
        <dbReference type="ARBA" id="ARBA00047645"/>
    </source>
</evidence>
<evidence type="ECO:0000256" key="5">
    <source>
        <dbReference type="ARBA" id="ARBA00022723"/>
    </source>
</evidence>
<dbReference type="InterPro" id="IPR001792">
    <property type="entry name" value="Acylphosphatase-like_dom"/>
</dbReference>
<dbReference type="InterPro" id="IPR043129">
    <property type="entry name" value="ATPase_NBD"/>
</dbReference>
<dbReference type="GO" id="GO:0016874">
    <property type="term" value="F:ligase activity"/>
    <property type="evidence" value="ECO:0007669"/>
    <property type="project" value="UniProtKB-UniRule"/>
</dbReference>
<feature type="active site" evidence="11">
    <location>
        <position position="44"/>
    </location>
</feature>
<dbReference type="Pfam" id="PF00708">
    <property type="entry name" value="Acylphosphatase"/>
    <property type="match status" value="1"/>
</dbReference>
<dbReference type="SUPFAM" id="SSF55821">
    <property type="entry name" value="YrdC/RibB"/>
    <property type="match status" value="1"/>
</dbReference>
<keyword evidence="6" id="KW-0863">Zinc-finger</keyword>
<dbReference type="SUPFAM" id="SSF54975">
    <property type="entry name" value="Acylphosphatase/BLUF domain-like"/>
    <property type="match status" value="1"/>
</dbReference>
<comment type="catalytic activity">
    <reaction evidence="9">
        <text>C-terminal L-cysteinyl-[HypE protein] + carbamoyl phosphate + ATP + H2O = C-terminal S-carboxamide-L-cysteinyl-[HypE protein] + AMP + phosphate + diphosphate + H(+)</text>
        <dbReference type="Rhea" id="RHEA:55636"/>
        <dbReference type="Rhea" id="RHEA-COMP:14247"/>
        <dbReference type="Rhea" id="RHEA-COMP:14392"/>
        <dbReference type="ChEBI" id="CHEBI:15377"/>
        <dbReference type="ChEBI" id="CHEBI:15378"/>
        <dbReference type="ChEBI" id="CHEBI:30616"/>
        <dbReference type="ChEBI" id="CHEBI:33019"/>
        <dbReference type="ChEBI" id="CHEBI:43474"/>
        <dbReference type="ChEBI" id="CHEBI:58228"/>
        <dbReference type="ChEBI" id="CHEBI:76913"/>
        <dbReference type="ChEBI" id="CHEBI:139126"/>
        <dbReference type="ChEBI" id="CHEBI:456215"/>
    </reaction>
</comment>
<comment type="pathway">
    <text evidence="1">Protein modification; [NiFe] hydrogenase maturation.</text>
</comment>
<dbReference type="InterPro" id="IPR055128">
    <property type="entry name" value="HypF_C_2"/>
</dbReference>